<evidence type="ECO:0000259" key="2">
    <source>
        <dbReference type="Pfam" id="PF09917"/>
    </source>
</evidence>
<evidence type="ECO:0000313" key="4">
    <source>
        <dbReference type="Proteomes" id="UP001500738"/>
    </source>
</evidence>
<gene>
    <name evidence="3" type="ORF">GCM10009115_23980</name>
</gene>
<protein>
    <recommendedName>
        <fullName evidence="2">DUF2147 domain-containing protein</fullName>
    </recommendedName>
</protein>
<dbReference type="RefSeq" id="WP_215355087.1">
    <property type="nucleotide sequence ID" value="NZ_BAAAFE010000008.1"/>
</dbReference>
<evidence type="ECO:0000313" key="3">
    <source>
        <dbReference type="EMBL" id="GAA0865439.1"/>
    </source>
</evidence>
<comment type="caution">
    <text evidence="3">The sequence shown here is derived from an EMBL/GenBank/DDBJ whole genome shotgun (WGS) entry which is preliminary data.</text>
</comment>
<organism evidence="3 4">
    <name type="scientific">Sphingopyxis soli</name>
    <dbReference type="NCBI Taxonomy" id="592051"/>
    <lineage>
        <taxon>Bacteria</taxon>
        <taxon>Pseudomonadati</taxon>
        <taxon>Pseudomonadota</taxon>
        <taxon>Alphaproteobacteria</taxon>
        <taxon>Sphingomonadales</taxon>
        <taxon>Sphingomonadaceae</taxon>
        <taxon>Sphingopyxis</taxon>
    </lineage>
</organism>
<name>A0ABN1M804_9SPHN</name>
<proteinExistence type="predicted"/>
<dbReference type="InterPro" id="IPR019223">
    <property type="entry name" value="DUF2147"/>
</dbReference>
<sequence>MKIPALALMLSASTGFAAAAMPQPAANPIGLWQNPKGTLLVRTRYCGQLLCGNIVWASPKAMADARDAGVTSLIGTELLSDYRRSGAARWTGQVYVPDQGRRFYSTIEQKSANDIRISGCILGGLLCKRQDWTRQ</sequence>
<reference evidence="3 4" key="1">
    <citation type="journal article" date="2019" name="Int. J. Syst. Evol. Microbiol.">
        <title>The Global Catalogue of Microorganisms (GCM) 10K type strain sequencing project: providing services to taxonomists for standard genome sequencing and annotation.</title>
        <authorList>
            <consortium name="The Broad Institute Genomics Platform"/>
            <consortium name="The Broad Institute Genome Sequencing Center for Infectious Disease"/>
            <person name="Wu L."/>
            <person name="Ma J."/>
        </authorList>
    </citation>
    <scope>NUCLEOTIDE SEQUENCE [LARGE SCALE GENOMIC DNA]</scope>
    <source>
        <strain evidence="3 4">JCM 15910</strain>
    </source>
</reference>
<feature type="domain" description="DUF2147" evidence="2">
    <location>
        <begin position="30"/>
        <end position="134"/>
    </location>
</feature>
<keyword evidence="4" id="KW-1185">Reference proteome</keyword>
<dbReference type="Gene3D" id="2.40.128.520">
    <property type="match status" value="1"/>
</dbReference>
<feature type="chain" id="PRO_5046530355" description="DUF2147 domain-containing protein" evidence="1">
    <location>
        <begin position="20"/>
        <end position="135"/>
    </location>
</feature>
<accession>A0ABN1M804</accession>
<feature type="signal peptide" evidence="1">
    <location>
        <begin position="1"/>
        <end position="19"/>
    </location>
</feature>
<dbReference type="Proteomes" id="UP001500738">
    <property type="component" value="Unassembled WGS sequence"/>
</dbReference>
<dbReference type="PANTHER" id="PTHR36919:SF2">
    <property type="entry name" value="BLL6627 PROTEIN"/>
    <property type="match status" value="1"/>
</dbReference>
<dbReference type="EMBL" id="BAAAFE010000008">
    <property type="protein sequence ID" value="GAA0865439.1"/>
    <property type="molecule type" value="Genomic_DNA"/>
</dbReference>
<keyword evidence="1" id="KW-0732">Signal</keyword>
<dbReference type="PANTHER" id="PTHR36919">
    <property type="entry name" value="BLR1215 PROTEIN"/>
    <property type="match status" value="1"/>
</dbReference>
<dbReference type="Pfam" id="PF09917">
    <property type="entry name" value="DUF2147"/>
    <property type="match status" value="1"/>
</dbReference>
<evidence type="ECO:0000256" key="1">
    <source>
        <dbReference type="SAM" id="SignalP"/>
    </source>
</evidence>